<feature type="compositionally biased region" description="Basic residues" evidence="1">
    <location>
        <begin position="56"/>
        <end position="65"/>
    </location>
</feature>
<sequence length="65" mass="7443">MELRRQTDTVAVMRRSLPPGGLLKEDYVFRRLDPLHREEDGNSYTADYFGSTPGLGRRHAGRARP</sequence>
<evidence type="ECO:0000256" key="1">
    <source>
        <dbReference type="SAM" id="MobiDB-lite"/>
    </source>
</evidence>
<reference evidence="2 3" key="1">
    <citation type="journal article" date="2013" name="Genome Announc.">
        <title>Genome Sequence of Novosphingobium lindaniclasticum LE124T, Isolated from a Hexachlorocyclohexane Dumpsite.</title>
        <authorList>
            <person name="Saxena A."/>
            <person name="Nayyar N."/>
            <person name="Sangwan N."/>
            <person name="Kumari R."/>
            <person name="Khurana J.P."/>
            <person name="Lal R."/>
        </authorList>
    </citation>
    <scope>NUCLEOTIDE SEQUENCE [LARGE SCALE GENOMIC DNA]</scope>
    <source>
        <strain evidence="2 3">LE124</strain>
    </source>
</reference>
<accession>T0J6H2</accession>
<dbReference type="PATRIC" id="fig|1096930.3.peg.28"/>
<keyword evidence="3" id="KW-1185">Reference proteome</keyword>
<dbReference type="EMBL" id="ATHL01000001">
    <property type="protein sequence ID" value="EQB19730.1"/>
    <property type="molecule type" value="Genomic_DNA"/>
</dbReference>
<evidence type="ECO:0000313" key="3">
    <source>
        <dbReference type="Proteomes" id="UP000015527"/>
    </source>
</evidence>
<comment type="caution">
    <text evidence="2">The sequence shown here is derived from an EMBL/GenBank/DDBJ whole genome shotgun (WGS) entry which is preliminary data.</text>
</comment>
<feature type="region of interest" description="Disordered" evidence="1">
    <location>
        <begin position="40"/>
        <end position="65"/>
    </location>
</feature>
<organism evidence="2 3">
    <name type="scientific">Novosphingobium lindaniclasticum LE124</name>
    <dbReference type="NCBI Taxonomy" id="1096930"/>
    <lineage>
        <taxon>Bacteria</taxon>
        <taxon>Pseudomonadati</taxon>
        <taxon>Pseudomonadota</taxon>
        <taxon>Alphaproteobacteria</taxon>
        <taxon>Sphingomonadales</taxon>
        <taxon>Sphingomonadaceae</taxon>
        <taxon>Novosphingobium</taxon>
    </lineage>
</organism>
<proteinExistence type="predicted"/>
<dbReference type="Proteomes" id="UP000015527">
    <property type="component" value="Unassembled WGS sequence"/>
</dbReference>
<evidence type="ECO:0000313" key="2">
    <source>
        <dbReference type="EMBL" id="EQB19730.1"/>
    </source>
</evidence>
<gene>
    <name evidence="2" type="ORF">L284_00145</name>
</gene>
<protein>
    <submittedName>
        <fullName evidence="2">Uncharacterized protein</fullName>
    </submittedName>
</protein>
<name>T0J6H2_9SPHN</name>
<dbReference type="AlphaFoldDB" id="T0J6H2"/>